<sequence length="821" mass="89068">MYQQQYQHQPAQQRQQQQHGGAGAGAGGGGQNREPIDPFQARQLYRNELATLTFNSKPIITSLTISAGENASVSKVIVQTIEERLRTAPANQKLPTLYLIDSILKNVGGPYLNLFARTIVTLFLDAYAVVDTSAKASFEKVLGTWPNWTSQLFPKELIAKIEQGVRSMRQQKQGSHQSSSSHGKPHHSDRSREDPYSQNVNNMHGSNGSQNRPTPPPAPVESSGDNGLLKDIQLLMLQKQHAMIMNPADQASAKQVGILQQLESLVKTTQLTPESSNIIRQQLAQLWTPAPAPPVLPVFPQGGMPTVSSPMPPNMIPGSMPPLQPPQPPTMPLPPNMPFPPPHFPPQFQPGSIPNPHMMGAPLPMPIPPAGIPMPGGLPMPIPPRSMPIPPHSMPIPPRSMPIPPRSMPMPMPPMPIPSMPNAPTPPTLPGAPAANLFASLMQSGLLGPNGALANLNRNSQSPMMGGTPPPSMPIPLPLVSAPGPALTTPTLDRADQSEQDRSVMSLGMIELSSQDIQRRRPAAIQVMYGTPPLQCNQCGYRCPKSADAQKKMDSHLDWHFRQNRRMKDKAKKSHSRSWLVGEEDWIHSREGDLSQSQQPVFFDFASGVNKTSKDEQALQEEIAAMKEHIVSEATLAQGLCGNDPEATANVSTLIAKGCSICKEKFIKVWNEAEEEWSYKNAVVVDKMIYHATCHADLVRSTARQAAAAAAAVATAAAESMSASSPSLQSTLPTGFELTTNAQMDIKDEDMKEDIKPELKVEGDQQSLTLVQDTKDHVMTLAAATGTTDSDLPTSLKRKLEIDNVEESESASKKSILSMDS</sequence>
<name>A0A9P6FBS7_9FUNG</name>
<dbReference type="EMBL" id="JAAAXW010000046">
    <property type="protein sequence ID" value="KAF9547163.1"/>
    <property type="molecule type" value="Genomic_DNA"/>
</dbReference>
<feature type="compositionally biased region" description="Polar residues" evidence="1">
    <location>
        <begin position="196"/>
        <end position="212"/>
    </location>
</feature>
<dbReference type="Gene3D" id="1.25.40.90">
    <property type="match status" value="1"/>
</dbReference>
<dbReference type="Proteomes" id="UP000723463">
    <property type="component" value="Unassembled WGS sequence"/>
</dbReference>
<evidence type="ECO:0000259" key="2">
    <source>
        <dbReference type="PROSITE" id="PS51391"/>
    </source>
</evidence>
<dbReference type="GO" id="GO:0005737">
    <property type="term" value="C:cytoplasm"/>
    <property type="evidence" value="ECO:0007669"/>
    <property type="project" value="TreeGrafter"/>
</dbReference>
<proteinExistence type="predicted"/>
<dbReference type="PROSITE" id="PS51391">
    <property type="entry name" value="CID"/>
    <property type="match status" value="1"/>
</dbReference>
<dbReference type="PANTHER" id="PTHR15921:SF3">
    <property type="entry name" value="PRE-MRNA CLEAVAGE COMPLEX 2 PROTEIN PCF11"/>
    <property type="match status" value="1"/>
</dbReference>
<dbReference type="Pfam" id="PF21936">
    <property type="entry name" value="Pcf11_C"/>
    <property type="match status" value="1"/>
</dbReference>
<dbReference type="Pfam" id="PF04818">
    <property type="entry name" value="CID"/>
    <property type="match status" value="1"/>
</dbReference>
<protein>
    <recommendedName>
        <fullName evidence="2">CID domain-containing protein</fullName>
    </recommendedName>
</protein>
<dbReference type="InterPro" id="IPR045154">
    <property type="entry name" value="PCF11-like"/>
</dbReference>
<feature type="region of interest" description="Disordered" evidence="1">
    <location>
        <begin position="1"/>
        <end position="36"/>
    </location>
</feature>
<dbReference type="InterPro" id="IPR047415">
    <property type="entry name" value="Pcf11_CID"/>
</dbReference>
<gene>
    <name evidence="3" type="ORF">EC957_008844</name>
</gene>
<evidence type="ECO:0000256" key="1">
    <source>
        <dbReference type="SAM" id="MobiDB-lite"/>
    </source>
</evidence>
<feature type="compositionally biased region" description="Low complexity" evidence="1">
    <location>
        <begin position="1"/>
        <end position="19"/>
    </location>
</feature>
<feature type="compositionally biased region" description="Low complexity" evidence="1">
    <location>
        <begin position="170"/>
        <end position="182"/>
    </location>
</feature>
<dbReference type="InterPro" id="IPR054127">
    <property type="entry name" value="Pcf11_C"/>
</dbReference>
<dbReference type="Pfam" id="PF11526">
    <property type="entry name" value="Pfc11_Clp1_ID"/>
    <property type="match status" value="1"/>
</dbReference>
<dbReference type="InterPro" id="IPR021605">
    <property type="entry name" value="Pcf11_Clp1-ID"/>
</dbReference>
<dbReference type="SUPFAM" id="SSF48464">
    <property type="entry name" value="ENTH/VHS domain"/>
    <property type="match status" value="1"/>
</dbReference>
<reference evidence="3" key="1">
    <citation type="journal article" date="2020" name="Fungal Divers.">
        <title>Resolving the Mortierellaceae phylogeny through synthesis of multi-gene phylogenetics and phylogenomics.</title>
        <authorList>
            <person name="Vandepol N."/>
            <person name="Liber J."/>
            <person name="Desiro A."/>
            <person name="Na H."/>
            <person name="Kennedy M."/>
            <person name="Barry K."/>
            <person name="Grigoriev I.V."/>
            <person name="Miller A.N."/>
            <person name="O'Donnell K."/>
            <person name="Stajich J.E."/>
            <person name="Bonito G."/>
        </authorList>
    </citation>
    <scope>NUCLEOTIDE SEQUENCE</scope>
    <source>
        <strain evidence="3">NRRL 2591</strain>
    </source>
</reference>
<dbReference type="PANTHER" id="PTHR15921">
    <property type="entry name" value="PRE-MRNA CLEAVAGE COMPLEX II"/>
    <property type="match status" value="1"/>
</dbReference>
<accession>A0A9P6FBS7</accession>
<comment type="caution">
    <text evidence="3">The sequence shown here is derived from an EMBL/GenBank/DDBJ whole genome shotgun (WGS) entry which is preliminary data.</text>
</comment>
<feature type="compositionally biased region" description="Gly residues" evidence="1">
    <location>
        <begin position="20"/>
        <end position="31"/>
    </location>
</feature>
<organism evidence="3 4">
    <name type="scientific">Mortierella hygrophila</name>
    <dbReference type="NCBI Taxonomy" id="979708"/>
    <lineage>
        <taxon>Eukaryota</taxon>
        <taxon>Fungi</taxon>
        <taxon>Fungi incertae sedis</taxon>
        <taxon>Mucoromycota</taxon>
        <taxon>Mortierellomycotina</taxon>
        <taxon>Mortierellomycetes</taxon>
        <taxon>Mortierellales</taxon>
        <taxon>Mortierellaceae</taxon>
        <taxon>Mortierella</taxon>
    </lineage>
</organism>
<feature type="compositionally biased region" description="Basic and acidic residues" evidence="1">
    <location>
        <begin position="186"/>
        <end position="195"/>
    </location>
</feature>
<dbReference type="GO" id="GO:0005849">
    <property type="term" value="C:mRNA cleavage factor complex"/>
    <property type="evidence" value="ECO:0007669"/>
    <property type="project" value="InterPro"/>
</dbReference>
<evidence type="ECO:0000313" key="4">
    <source>
        <dbReference type="Proteomes" id="UP000723463"/>
    </source>
</evidence>
<evidence type="ECO:0000313" key="3">
    <source>
        <dbReference type="EMBL" id="KAF9547163.1"/>
    </source>
</evidence>
<feature type="domain" description="CID" evidence="2">
    <location>
        <begin position="37"/>
        <end position="169"/>
    </location>
</feature>
<dbReference type="InterPro" id="IPR008942">
    <property type="entry name" value="ENTH_VHS"/>
</dbReference>
<dbReference type="GO" id="GO:0031124">
    <property type="term" value="P:mRNA 3'-end processing"/>
    <property type="evidence" value="ECO:0007669"/>
    <property type="project" value="InterPro"/>
</dbReference>
<dbReference type="PRINTS" id="PR01217">
    <property type="entry name" value="PRICHEXTENSN"/>
</dbReference>
<dbReference type="SMART" id="SM00582">
    <property type="entry name" value="RPR"/>
    <property type="match status" value="1"/>
</dbReference>
<dbReference type="AlphaFoldDB" id="A0A9P6FBS7"/>
<dbReference type="GO" id="GO:0003729">
    <property type="term" value="F:mRNA binding"/>
    <property type="evidence" value="ECO:0007669"/>
    <property type="project" value="InterPro"/>
</dbReference>
<feature type="region of interest" description="Disordered" evidence="1">
    <location>
        <begin position="166"/>
        <end position="226"/>
    </location>
</feature>
<dbReference type="GO" id="GO:0006369">
    <property type="term" value="P:termination of RNA polymerase II transcription"/>
    <property type="evidence" value="ECO:0007669"/>
    <property type="project" value="InterPro"/>
</dbReference>
<dbReference type="InterPro" id="IPR006569">
    <property type="entry name" value="CID_dom"/>
</dbReference>
<dbReference type="CDD" id="cd16982">
    <property type="entry name" value="CID_Pcf11"/>
    <property type="match status" value="1"/>
</dbReference>
<dbReference type="GO" id="GO:0000993">
    <property type="term" value="F:RNA polymerase II complex binding"/>
    <property type="evidence" value="ECO:0007669"/>
    <property type="project" value="InterPro"/>
</dbReference>
<keyword evidence="4" id="KW-1185">Reference proteome</keyword>